<reference evidence="1 2" key="1">
    <citation type="submission" date="2017-05" db="EMBL/GenBank/DDBJ databases">
        <title>Genomic insights into alkan degradation activity of Oleiphilus messinensis.</title>
        <authorList>
            <person name="Kozyavkin S.A."/>
            <person name="Slesarev A.I."/>
            <person name="Golyshin P.N."/>
            <person name="Korzhenkov A."/>
            <person name="Golyshina O.N."/>
            <person name="Toshchakov S.V."/>
        </authorList>
    </citation>
    <scope>NUCLEOTIDE SEQUENCE [LARGE SCALE GENOMIC DNA]</scope>
    <source>
        <strain evidence="1 2">ME102</strain>
    </source>
</reference>
<protein>
    <submittedName>
        <fullName evidence="1">Uncharacterized protein</fullName>
    </submittedName>
</protein>
<dbReference type="EMBL" id="CP021425">
    <property type="protein sequence ID" value="ARU55445.1"/>
    <property type="molecule type" value="Genomic_DNA"/>
</dbReference>
<name>A0A1Y0I7G2_9GAMM</name>
<organism evidence="1 2">
    <name type="scientific">Oleiphilus messinensis</name>
    <dbReference type="NCBI Taxonomy" id="141451"/>
    <lineage>
        <taxon>Bacteria</taxon>
        <taxon>Pseudomonadati</taxon>
        <taxon>Pseudomonadota</taxon>
        <taxon>Gammaproteobacteria</taxon>
        <taxon>Oceanospirillales</taxon>
        <taxon>Oleiphilaceae</taxon>
        <taxon>Oleiphilus</taxon>
    </lineage>
</organism>
<keyword evidence="2" id="KW-1185">Reference proteome</keyword>
<evidence type="ECO:0000313" key="1">
    <source>
        <dbReference type="EMBL" id="ARU55445.1"/>
    </source>
</evidence>
<gene>
    <name evidence="1" type="ORF">OLMES_1368</name>
</gene>
<dbReference type="KEGG" id="ome:OLMES_1368"/>
<evidence type="ECO:0000313" key="2">
    <source>
        <dbReference type="Proteomes" id="UP000196027"/>
    </source>
</evidence>
<accession>A0A1Y0I7G2</accession>
<proteinExistence type="predicted"/>
<dbReference type="Proteomes" id="UP000196027">
    <property type="component" value="Chromosome"/>
</dbReference>
<dbReference type="OrthoDB" id="6197507at2"/>
<dbReference type="RefSeq" id="WP_087460558.1">
    <property type="nucleotide sequence ID" value="NZ_CP021425.1"/>
</dbReference>
<sequence length="83" mass="9925">MEKFIFSQASIFHLQKLENQFRKKYGKRYRLSEENSRMELLTESSTSSDIVIQQYFRRFCHELDPQLVEELVMRGIVKPGATH</sequence>
<dbReference type="AlphaFoldDB" id="A0A1Y0I7G2"/>